<reference evidence="1 2" key="1">
    <citation type="journal article" date="2014" name="Genome Announc.">
        <title>Comparative Genome Analysis of Two Isolates of the Fish Pathogen Piscirickettsia salmonis from Different Hosts Reveals Major Differences in Virulence-Associated Secretion Systems.</title>
        <authorList>
            <person name="Bohle H."/>
            <person name="Henriquez P."/>
            <person name="Grothusen H."/>
            <person name="Navas E."/>
            <person name="Sandoval A."/>
            <person name="Bustamante F."/>
            <person name="Bustos P."/>
            <person name="Mancilla M."/>
        </authorList>
    </citation>
    <scope>NUCLEOTIDE SEQUENCE [LARGE SCALE GENOMIC DNA]</scope>
    <source>
        <strain evidence="2">B1-32597</strain>
    </source>
</reference>
<dbReference type="SUPFAM" id="SSF49777">
    <property type="entry name" value="PEBP-like"/>
    <property type="match status" value="1"/>
</dbReference>
<keyword evidence="1" id="KW-0649">Protein kinase inhibitor</keyword>
<dbReference type="AlphaFoldDB" id="A0AAC8VFW2"/>
<evidence type="ECO:0000313" key="1">
    <source>
        <dbReference type="EMBL" id="ALB21642.1"/>
    </source>
</evidence>
<protein>
    <submittedName>
        <fullName evidence="1">Kinase inhibitor</fullName>
    </submittedName>
</protein>
<dbReference type="CDD" id="cd00865">
    <property type="entry name" value="PEBP_bact_arch"/>
    <property type="match status" value="1"/>
</dbReference>
<dbReference type="Pfam" id="PF01161">
    <property type="entry name" value="PBP"/>
    <property type="match status" value="1"/>
</dbReference>
<sequence length="68" mass="7543">MLNDYGIKGYGGPCPPKGHGMHRYQFTVWALPNEKLDVKENTSNAVIGFMLNANALDKARITATYVNE</sequence>
<dbReference type="EMBL" id="CP012508">
    <property type="protein sequence ID" value="ALB21642.1"/>
    <property type="molecule type" value="Genomic_DNA"/>
</dbReference>
<dbReference type="InterPro" id="IPR008914">
    <property type="entry name" value="PEBP"/>
</dbReference>
<gene>
    <name evidence="1" type="ORF">KU39_458</name>
</gene>
<dbReference type="Gene3D" id="3.90.280.10">
    <property type="entry name" value="PEBP-like"/>
    <property type="match status" value="1"/>
</dbReference>
<dbReference type="InterPro" id="IPR005247">
    <property type="entry name" value="YbhB_YbcL/LppC-like"/>
</dbReference>
<name>A0AAC8VFW2_PISSA</name>
<proteinExistence type="predicted"/>
<evidence type="ECO:0000313" key="2">
    <source>
        <dbReference type="Proteomes" id="UP000029558"/>
    </source>
</evidence>
<dbReference type="Proteomes" id="UP000029558">
    <property type="component" value="Chromosome"/>
</dbReference>
<accession>A0AAC8VFW2</accession>
<organism evidence="1 2">
    <name type="scientific">Piscirickettsia salmonis</name>
    <dbReference type="NCBI Taxonomy" id="1238"/>
    <lineage>
        <taxon>Bacteria</taxon>
        <taxon>Pseudomonadati</taxon>
        <taxon>Pseudomonadota</taxon>
        <taxon>Gammaproteobacteria</taxon>
        <taxon>Thiotrichales</taxon>
        <taxon>Piscirickettsiaceae</taxon>
        <taxon>Piscirickettsia</taxon>
    </lineage>
</organism>
<dbReference type="InterPro" id="IPR036610">
    <property type="entry name" value="PEBP-like_sf"/>
</dbReference>
<dbReference type="GO" id="GO:0004860">
    <property type="term" value="F:protein kinase inhibitor activity"/>
    <property type="evidence" value="ECO:0007669"/>
    <property type="project" value="UniProtKB-KW"/>
</dbReference>
<dbReference type="RefSeq" id="WP_080963621.1">
    <property type="nucleotide sequence ID" value="NZ_CP012508.1"/>
</dbReference>
<dbReference type="NCBIfam" id="TIGR00481">
    <property type="entry name" value="YbhB/YbcL family Raf kinase inhibitor-like protein"/>
    <property type="match status" value="1"/>
</dbReference>